<protein>
    <submittedName>
        <fullName evidence="6">Homeobox protein NANOG</fullName>
    </submittedName>
</protein>
<dbReference type="GO" id="GO:0003677">
    <property type="term" value="F:DNA binding"/>
    <property type="evidence" value="ECO:0007669"/>
    <property type="project" value="UniProtKB-UniRule"/>
</dbReference>
<dbReference type="GO" id="GO:0005634">
    <property type="term" value="C:nucleus"/>
    <property type="evidence" value="ECO:0007669"/>
    <property type="project" value="UniProtKB-SubCell"/>
</dbReference>
<dbReference type="PROSITE" id="PS50071">
    <property type="entry name" value="HOMEOBOX_2"/>
    <property type="match status" value="1"/>
</dbReference>
<dbReference type="AlphaFoldDB" id="L9KW14"/>
<evidence type="ECO:0000256" key="2">
    <source>
        <dbReference type="PROSITE-ProRule" id="PRU00108"/>
    </source>
</evidence>
<dbReference type="Gene3D" id="1.10.10.60">
    <property type="entry name" value="Homeodomain-like"/>
    <property type="match status" value="1"/>
</dbReference>
<dbReference type="InterPro" id="IPR001356">
    <property type="entry name" value="HD"/>
</dbReference>
<keyword evidence="2 3" id="KW-0371">Homeobox</keyword>
<keyword evidence="7" id="KW-1185">Reference proteome</keyword>
<comment type="subcellular location">
    <subcellularLocation>
        <location evidence="1 2 3">Nucleus</location>
    </subcellularLocation>
</comment>
<feature type="region of interest" description="Disordered" evidence="4">
    <location>
        <begin position="1"/>
        <end position="85"/>
    </location>
</feature>
<dbReference type="SUPFAM" id="SSF46689">
    <property type="entry name" value="Homeodomain-like"/>
    <property type="match status" value="1"/>
</dbReference>
<organism evidence="6 7">
    <name type="scientific">Tupaia chinensis</name>
    <name type="common">Chinese tree shrew</name>
    <name type="synonym">Tupaia belangeri chinensis</name>
    <dbReference type="NCBI Taxonomy" id="246437"/>
    <lineage>
        <taxon>Eukaryota</taxon>
        <taxon>Metazoa</taxon>
        <taxon>Chordata</taxon>
        <taxon>Craniata</taxon>
        <taxon>Vertebrata</taxon>
        <taxon>Euteleostomi</taxon>
        <taxon>Mammalia</taxon>
        <taxon>Eutheria</taxon>
        <taxon>Euarchontoglires</taxon>
        <taxon>Scandentia</taxon>
        <taxon>Tupaiidae</taxon>
        <taxon>Tupaia</taxon>
    </lineage>
</organism>
<reference evidence="7" key="2">
    <citation type="journal article" date="2013" name="Nat. Commun.">
        <title>Genome of the Chinese tree shrew.</title>
        <authorList>
            <person name="Fan Y."/>
            <person name="Huang Z.Y."/>
            <person name="Cao C.C."/>
            <person name="Chen C.S."/>
            <person name="Chen Y.X."/>
            <person name="Fan D.D."/>
            <person name="He J."/>
            <person name="Hou H.L."/>
            <person name="Hu L."/>
            <person name="Hu X.T."/>
            <person name="Jiang X.T."/>
            <person name="Lai R."/>
            <person name="Lang Y.S."/>
            <person name="Liang B."/>
            <person name="Liao S.G."/>
            <person name="Mu D."/>
            <person name="Ma Y.Y."/>
            <person name="Niu Y.Y."/>
            <person name="Sun X.Q."/>
            <person name="Xia J.Q."/>
            <person name="Xiao J."/>
            <person name="Xiong Z.Q."/>
            <person name="Xu L."/>
            <person name="Yang L."/>
            <person name="Zhang Y."/>
            <person name="Zhao W."/>
            <person name="Zhao X.D."/>
            <person name="Zheng Y.T."/>
            <person name="Zhou J.M."/>
            <person name="Zhu Y.B."/>
            <person name="Zhang G.J."/>
            <person name="Wang J."/>
            <person name="Yao Y.G."/>
        </authorList>
    </citation>
    <scope>NUCLEOTIDE SEQUENCE [LARGE SCALE GENOMIC DNA]</scope>
</reference>
<keyword evidence="2 3" id="KW-0238">DNA-binding</keyword>
<feature type="compositionally biased region" description="Polar residues" evidence="4">
    <location>
        <begin position="40"/>
        <end position="56"/>
    </location>
</feature>
<evidence type="ECO:0000313" key="6">
    <source>
        <dbReference type="EMBL" id="ELW66674.1"/>
    </source>
</evidence>
<evidence type="ECO:0000256" key="3">
    <source>
        <dbReference type="RuleBase" id="RU000682"/>
    </source>
</evidence>
<proteinExistence type="predicted"/>
<reference evidence="7" key="1">
    <citation type="submission" date="2012-07" db="EMBL/GenBank/DDBJ databases">
        <title>Genome of the Chinese tree shrew, a rising model animal genetically related to primates.</title>
        <authorList>
            <person name="Zhang G."/>
            <person name="Fan Y."/>
            <person name="Yao Y."/>
            <person name="Huang Z."/>
        </authorList>
    </citation>
    <scope>NUCLEOTIDE SEQUENCE [LARGE SCALE GENOMIC DNA]</scope>
</reference>
<dbReference type="PANTHER" id="PTHR24333">
    <property type="entry name" value="HOMEO BOX HB9 LIKE A-RELATED"/>
    <property type="match status" value="1"/>
</dbReference>
<feature type="domain" description="Homeobox" evidence="5">
    <location>
        <begin position="87"/>
        <end position="147"/>
    </location>
</feature>
<dbReference type="SMART" id="SM00389">
    <property type="entry name" value="HOX"/>
    <property type="match status" value="1"/>
</dbReference>
<feature type="DNA-binding region" description="Homeobox" evidence="2">
    <location>
        <begin position="89"/>
        <end position="148"/>
    </location>
</feature>
<dbReference type="Proteomes" id="UP000011518">
    <property type="component" value="Unassembled WGS sequence"/>
</dbReference>
<accession>L9KW14</accession>
<dbReference type="STRING" id="246437.L9KW14"/>
<evidence type="ECO:0000313" key="7">
    <source>
        <dbReference type="Proteomes" id="UP000011518"/>
    </source>
</evidence>
<gene>
    <name evidence="6" type="ORF">TREES_T100006478</name>
</gene>
<dbReference type="InterPro" id="IPR050848">
    <property type="entry name" value="Homeobox_TF"/>
</dbReference>
<sequence>MSVGPACPQRLPCSEPLDSMGSPPPPVSCGPEEQDPALPMSSTEVPHAETVSSLPSSVDPLILESPDSSTNPRVDKSSVKKEEKVQVKKQKSRTVFSATQLCVLNARFQRQKYLSLQQMQELSDILNLSCKQVKTWFQNQRMKWWNLTWNTQSWNTQAWSTQSWSTQSWNSQTWYSPDWDTPFYNCGEESLQSSMQFQQVLPASDLEAILETSGEGQNVLQ</sequence>
<dbReference type="PANTHER" id="PTHR24333:SF5">
    <property type="entry name" value="VENT HOMEOBOX"/>
    <property type="match status" value="1"/>
</dbReference>
<evidence type="ECO:0000256" key="1">
    <source>
        <dbReference type="ARBA" id="ARBA00004123"/>
    </source>
</evidence>
<dbReference type="EMBL" id="KB320639">
    <property type="protein sequence ID" value="ELW66674.1"/>
    <property type="molecule type" value="Genomic_DNA"/>
</dbReference>
<name>L9KW14_TUPCH</name>
<dbReference type="CDD" id="cd00086">
    <property type="entry name" value="homeodomain"/>
    <property type="match status" value="1"/>
</dbReference>
<keyword evidence="2 3" id="KW-0539">Nucleus</keyword>
<dbReference type="InParanoid" id="L9KW14"/>
<evidence type="ECO:0000256" key="4">
    <source>
        <dbReference type="SAM" id="MobiDB-lite"/>
    </source>
</evidence>
<dbReference type="FunCoup" id="L9KW14">
    <property type="interactions" value="427"/>
</dbReference>
<dbReference type="InterPro" id="IPR009057">
    <property type="entry name" value="Homeodomain-like_sf"/>
</dbReference>
<dbReference type="Pfam" id="PF00046">
    <property type="entry name" value="Homeodomain"/>
    <property type="match status" value="1"/>
</dbReference>
<feature type="compositionally biased region" description="Basic and acidic residues" evidence="4">
    <location>
        <begin position="73"/>
        <end position="85"/>
    </location>
</feature>
<evidence type="ECO:0000259" key="5">
    <source>
        <dbReference type="PROSITE" id="PS50071"/>
    </source>
</evidence>